<reference evidence="3" key="1">
    <citation type="submission" date="2023-04" db="EMBL/GenBank/DDBJ databases">
        <title>Phytophthora fragariaefolia NBRC 109709.</title>
        <authorList>
            <person name="Ichikawa N."/>
            <person name="Sato H."/>
            <person name="Tonouchi N."/>
        </authorList>
    </citation>
    <scope>NUCLEOTIDE SEQUENCE</scope>
    <source>
        <strain evidence="3">NBRC 109709</strain>
    </source>
</reference>
<protein>
    <submittedName>
        <fullName evidence="3">Unnamed protein product</fullName>
    </submittedName>
</protein>
<dbReference type="AlphaFoldDB" id="A0A9W6XHL1"/>
<feature type="region of interest" description="Disordered" evidence="2">
    <location>
        <begin position="568"/>
        <end position="601"/>
    </location>
</feature>
<keyword evidence="4" id="KW-1185">Reference proteome</keyword>
<dbReference type="GO" id="GO:0003677">
    <property type="term" value="F:DNA binding"/>
    <property type="evidence" value="ECO:0007669"/>
    <property type="project" value="InterPro"/>
</dbReference>
<dbReference type="GO" id="GO:0015074">
    <property type="term" value="P:DNA integration"/>
    <property type="evidence" value="ECO:0007669"/>
    <property type="project" value="InterPro"/>
</dbReference>
<feature type="compositionally biased region" description="Polar residues" evidence="2">
    <location>
        <begin position="514"/>
        <end position="526"/>
    </location>
</feature>
<feature type="region of interest" description="Disordered" evidence="2">
    <location>
        <begin position="513"/>
        <end position="538"/>
    </location>
</feature>
<comment type="caution">
    <text evidence="3">The sequence shown here is derived from an EMBL/GenBank/DDBJ whole genome shotgun (WGS) entry which is preliminary data.</text>
</comment>
<evidence type="ECO:0000256" key="2">
    <source>
        <dbReference type="SAM" id="MobiDB-lite"/>
    </source>
</evidence>
<gene>
    <name evidence="3" type="ORF">Pfra01_001129400</name>
</gene>
<accession>A0A9W6XHL1</accession>
<proteinExistence type="predicted"/>
<keyword evidence="1" id="KW-0233">DNA recombination</keyword>
<evidence type="ECO:0000313" key="4">
    <source>
        <dbReference type="Proteomes" id="UP001165121"/>
    </source>
</evidence>
<evidence type="ECO:0000256" key="1">
    <source>
        <dbReference type="ARBA" id="ARBA00023172"/>
    </source>
</evidence>
<dbReference type="InterPro" id="IPR013762">
    <property type="entry name" value="Integrase-like_cat_sf"/>
</dbReference>
<dbReference type="SUPFAM" id="SSF56349">
    <property type="entry name" value="DNA breaking-rejoining enzymes"/>
    <property type="match status" value="1"/>
</dbReference>
<dbReference type="EMBL" id="BSXT01001119">
    <property type="protein sequence ID" value="GMF38785.1"/>
    <property type="molecule type" value="Genomic_DNA"/>
</dbReference>
<dbReference type="OrthoDB" id="108345at2759"/>
<dbReference type="InterPro" id="IPR011010">
    <property type="entry name" value="DNA_brk_join_enz"/>
</dbReference>
<dbReference type="Proteomes" id="UP001165121">
    <property type="component" value="Unassembled WGS sequence"/>
</dbReference>
<evidence type="ECO:0000313" key="3">
    <source>
        <dbReference type="EMBL" id="GMF38785.1"/>
    </source>
</evidence>
<organism evidence="3 4">
    <name type="scientific">Phytophthora fragariaefolia</name>
    <dbReference type="NCBI Taxonomy" id="1490495"/>
    <lineage>
        <taxon>Eukaryota</taxon>
        <taxon>Sar</taxon>
        <taxon>Stramenopiles</taxon>
        <taxon>Oomycota</taxon>
        <taxon>Peronosporomycetes</taxon>
        <taxon>Peronosporales</taxon>
        <taxon>Peronosporaceae</taxon>
        <taxon>Phytophthora</taxon>
    </lineage>
</organism>
<dbReference type="Gene3D" id="1.10.443.10">
    <property type="entry name" value="Intergrase catalytic core"/>
    <property type="match status" value="1"/>
</dbReference>
<name>A0A9W6XHL1_9STRA</name>
<dbReference type="GO" id="GO:0006310">
    <property type="term" value="P:DNA recombination"/>
    <property type="evidence" value="ECO:0007669"/>
    <property type="project" value="UniProtKB-KW"/>
</dbReference>
<sequence>MPATFYQRVCNLQLALGGVLQRSHLFLWCVANASPAPAIGYYTHRNAFVSHSPHSIGRIKSDNIEKYVYAHSFFKSSSYHEHITHYRTITTGLEELQPGNTLRAKATAVAAFTKFLKGEEVDEEYVRKCIEVDESGKAFVCGMDKFGMHLAFSEGKKGKMLAQNMAMQSYRQAKIWLLDHFPQHRTALESRLLKMGKTLDNSCLKRDGGGFVSKAAPCTKADLRKMLVYLYTSACSESDYQDATLICLLWYLLGRASDLLMIRKRNISIDAAGVFFLRLVRVKTSEEQGLSLFPDTDFATCPLLAVGLALVVQAAPSPALIDNRPDQAQLTSVTLSPDVLLVELLNARPETTGLLAPASAPRVDTTPTIYSHANRVLDRVAPAAGVVATLTSHSFRRGGAQHANGCDGMTARWILDRGAWNLTTTNKGFNYIFNTSREDHKIAKVLSGYKPKAEVKLQNLSSFDSQTLEAIESGQRILFATCYKLKTELQHEQEGSRPDLLAWSTHLAEAPVSCENSTQHDTQPCNPEQKPSEPSYEQKVIDHQAAVIKHLIENSKLQNARMDLLEARMNGDSAPSARKRIIDDEDRSEVSEESKKKKRRGSATHLHATWFTWYAQEPYWQRGAPKQRRSKSKLLVAYMKLFIADGFILDSAAADYRDRVLELGKRAEDAILSYLKTEHGIKSRGSSAILKHLQRLLQTAAIQDPSPGYTQDVLDAVNK</sequence>